<dbReference type="GO" id="GO:0006260">
    <property type="term" value="P:DNA replication"/>
    <property type="evidence" value="ECO:0007669"/>
    <property type="project" value="TreeGrafter"/>
</dbReference>
<dbReference type="InterPro" id="IPR036390">
    <property type="entry name" value="WH_DNA-bd_sf"/>
</dbReference>
<dbReference type="Gene3D" id="2.40.50.140">
    <property type="entry name" value="Nucleic acid-binding proteins"/>
    <property type="match status" value="1"/>
</dbReference>
<dbReference type="InterPro" id="IPR012340">
    <property type="entry name" value="NA-bd_OB-fold"/>
</dbReference>
<dbReference type="SUPFAM" id="SSF50249">
    <property type="entry name" value="Nucleic acid-binding proteins"/>
    <property type="match status" value="1"/>
</dbReference>
<dbReference type="PANTHER" id="PTHR13989">
    <property type="entry name" value="REPLICATION PROTEIN A-RELATED"/>
    <property type="match status" value="1"/>
</dbReference>
<evidence type="ECO:0000259" key="6">
    <source>
        <dbReference type="Pfam" id="PF08784"/>
    </source>
</evidence>
<comment type="subcellular location">
    <subcellularLocation>
        <location evidence="1">Nucleus</location>
    </subcellularLocation>
</comment>
<dbReference type="CDD" id="cd04478">
    <property type="entry name" value="RPA2_DBD_D"/>
    <property type="match status" value="1"/>
</dbReference>
<evidence type="ECO:0000256" key="1">
    <source>
        <dbReference type="ARBA" id="ARBA00004123"/>
    </source>
</evidence>
<dbReference type="InterPro" id="IPR014892">
    <property type="entry name" value="RPA_C"/>
</dbReference>
<evidence type="ECO:0000259" key="5">
    <source>
        <dbReference type="Pfam" id="PF01336"/>
    </source>
</evidence>
<keyword evidence="4" id="KW-0539">Nucleus</keyword>
<accession>A0A4P9ZVS5</accession>
<dbReference type="GO" id="GO:0005662">
    <property type="term" value="C:DNA replication factor A complex"/>
    <property type="evidence" value="ECO:0007669"/>
    <property type="project" value="TreeGrafter"/>
</dbReference>
<feature type="domain" description="Replication protein A C-terminal" evidence="6">
    <location>
        <begin position="148"/>
        <end position="209"/>
    </location>
</feature>
<dbReference type="GO" id="GO:0000724">
    <property type="term" value="P:double-strand break repair via homologous recombination"/>
    <property type="evidence" value="ECO:0007669"/>
    <property type="project" value="TreeGrafter"/>
</dbReference>
<dbReference type="Pfam" id="PF08784">
    <property type="entry name" value="RPA_C"/>
    <property type="match status" value="1"/>
</dbReference>
<dbReference type="Proteomes" id="UP000268162">
    <property type="component" value="Unassembled WGS sequence"/>
</dbReference>
<evidence type="ECO:0000256" key="4">
    <source>
        <dbReference type="ARBA" id="ARBA00023242"/>
    </source>
</evidence>
<protein>
    <submittedName>
        <fullName evidence="7">Uncharacterized protein</fullName>
    </submittedName>
</protein>
<dbReference type="PANTHER" id="PTHR13989:SF16">
    <property type="entry name" value="REPLICATION PROTEIN A2"/>
    <property type="match status" value="1"/>
</dbReference>
<dbReference type="EMBL" id="ML002456">
    <property type="protein sequence ID" value="RKP37714.1"/>
    <property type="molecule type" value="Genomic_DNA"/>
</dbReference>
<feature type="domain" description="OB" evidence="5">
    <location>
        <begin position="39"/>
        <end position="113"/>
    </location>
</feature>
<keyword evidence="8" id="KW-1185">Reference proteome</keyword>
<dbReference type="SUPFAM" id="SSF46785">
    <property type="entry name" value="Winged helix' DNA-binding domain"/>
    <property type="match status" value="1"/>
</dbReference>
<dbReference type="FunFam" id="1.10.10.10:FF:000168">
    <property type="entry name" value="Replication protein A 32 kDa subunit"/>
    <property type="match status" value="1"/>
</dbReference>
<sequence length="218" mass="24516">ISAQTIRPVTIRQLLNIQPEHNDANIKLDDHELTQVVFVANVRKVAPQTTFIAFTLEDGTGAIESRMSMNGDSADPAFEEASNFPENTYARVIAQVRNYNGKRQIYVSKLRPIDDMNEITYHFLHVIHTHLELTRVASSAPVTGDGTVSGFTTIQDKVLEQIQRFSDRDEGANIPHICQQMRGVYSPDEVMQTVELLTNEGHLYSTIDDLHVKCTYTA</sequence>
<dbReference type="Pfam" id="PF01336">
    <property type="entry name" value="tRNA_anti-codon"/>
    <property type="match status" value="1"/>
</dbReference>
<reference evidence="8" key="1">
    <citation type="journal article" date="2018" name="Nat. Microbiol.">
        <title>Leveraging single-cell genomics to expand the fungal tree of life.</title>
        <authorList>
            <person name="Ahrendt S.R."/>
            <person name="Quandt C.A."/>
            <person name="Ciobanu D."/>
            <person name="Clum A."/>
            <person name="Salamov A."/>
            <person name="Andreopoulos B."/>
            <person name="Cheng J.F."/>
            <person name="Woyke T."/>
            <person name="Pelin A."/>
            <person name="Henrissat B."/>
            <person name="Reynolds N.K."/>
            <person name="Benny G.L."/>
            <person name="Smith M.E."/>
            <person name="James T.Y."/>
            <person name="Grigoriev I.V."/>
        </authorList>
    </citation>
    <scope>NUCLEOTIDE SEQUENCE [LARGE SCALE GENOMIC DNA]</scope>
    <source>
        <strain evidence="8">RSA 468</strain>
    </source>
</reference>
<dbReference type="InterPro" id="IPR036388">
    <property type="entry name" value="WH-like_DNA-bd_sf"/>
</dbReference>
<dbReference type="InterPro" id="IPR040260">
    <property type="entry name" value="RFA2-like"/>
</dbReference>
<dbReference type="Gene3D" id="1.10.10.10">
    <property type="entry name" value="Winged helix-like DNA-binding domain superfamily/Winged helix DNA-binding domain"/>
    <property type="match status" value="1"/>
</dbReference>
<dbReference type="STRING" id="215637.A0A4P9ZVS5"/>
<evidence type="ECO:0000256" key="2">
    <source>
        <dbReference type="ARBA" id="ARBA00007815"/>
    </source>
</evidence>
<proteinExistence type="inferred from homology"/>
<gene>
    <name evidence="7" type="ORF">BJ085DRAFT_15783</name>
</gene>
<dbReference type="GO" id="GO:0006289">
    <property type="term" value="P:nucleotide-excision repair"/>
    <property type="evidence" value="ECO:0007669"/>
    <property type="project" value="TreeGrafter"/>
</dbReference>
<evidence type="ECO:0000313" key="8">
    <source>
        <dbReference type="Proteomes" id="UP000268162"/>
    </source>
</evidence>
<organism evidence="7 8">
    <name type="scientific">Dimargaris cristalligena</name>
    <dbReference type="NCBI Taxonomy" id="215637"/>
    <lineage>
        <taxon>Eukaryota</taxon>
        <taxon>Fungi</taxon>
        <taxon>Fungi incertae sedis</taxon>
        <taxon>Zoopagomycota</taxon>
        <taxon>Kickxellomycotina</taxon>
        <taxon>Dimargaritomycetes</taxon>
        <taxon>Dimargaritales</taxon>
        <taxon>Dimargaritaceae</taxon>
        <taxon>Dimargaris</taxon>
    </lineage>
</organism>
<evidence type="ECO:0000256" key="3">
    <source>
        <dbReference type="ARBA" id="ARBA00023125"/>
    </source>
</evidence>
<dbReference type="InterPro" id="IPR004365">
    <property type="entry name" value="NA-bd_OB_tRNA"/>
</dbReference>
<dbReference type="GO" id="GO:0000781">
    <property type="term" value="C:chromosome, telomeric region"/>
    <property type="evidence" value="ECO:0007669"/>
    <property type="project" value="TreeGrafter"/>
</dbReference>
<dbReference type="AlphaFoldDB" id="A0A4P9ZVS5"/>
<dbReference type="GO" id="GO:0035861">
    <property type="term" value="C:site of double-strand break"/>
    <property type="evidence" value="ECO:0007669"/>
    <property type="project" value="TreeGrafter"/>
</dbReference>
<comment type="similarity">
    <text evidence="2">Belongs to the replication factor A protein 2 family.</text>
</comment>
<feature type="non-terminal residue" evidence="7">
    <location>
        <position position="1"/>
    </location>
</feature>
<keyword evidence="3" id="KW-0238">DNA-binding</keyword>
<name>A0A4P9ZVS5_9FUNG</name>
<evidence type="ECO:0000313" key="7">
    <source>
        <dbReference type="EMBL" id="RKP37714.1"/>
    </source>
</evidence>
<dbReference type="GO" id="GO:0003697">
    <property type="term" value="F:single-stranded DNA binding"/>
    <property type="evidence" value="ECO:0007669"/>
    <property type="project" value="TreeGrafter"/>
</dbReference>